<dbReference type="RefSeq" id="WP_245808454.1">
    <property type="nucleotide sequence ID" value="NZ_FWWU01000009.1"/>
</dbReference>
<evidence type="ECO:0000313" key="5">
    <source>
        <dbReference type="EMBL" id="SMB93887.1"/>
    </source>
</evidence>
<dbReference type="InterPro" id="IPR051558">
    <property type="entry name" value="Metallophosphoesterase_PAP"/>
</dbReference>
<evidence type="ECO:0000256" key="1">
    <source>
        <dbReference type="ARBA" id="ARBA00022729"/>
    </source>
</evidence>
<evidence type="ECO:0000256" key="3">
    <source>
        <dbReference type="SAM" id="SignalP"/>
    </source>
</evidence>
<feature type="signal peptide" evidence="3">
    <location>
        <begin position="1"/>
        <end position="30"/>
    </location>
</feature>
<keyword evidence="6" id="KW-1185">Reference proteome</keyword>
<dbReference type="GO" id="GO:0016787">
    <property type="term" value="F:hydrolase activity"/>
    <property type="evidence" value="ECO:0007669"/>
    <property type="project" value="UniProtKB-KW"/>
</dbReference>
<reference evidence="5 6" key="1">
    <citation type="submission" date="2017-04" db="EMBL/GenBank/DDBJ databases">
        <authorList>
            <person name="Afonso C.L."/>
            <person name="Miller P.J."/>
            <person name="Scott M.A."/>
            <person name="Spackman E."/>
            <person name="Goraichik I."/>
            <person name="Dimitrov K.M."/>
            <person name="Suarez D.L."/>
            <person name="Swayne D.E."/>
        </authorList>
    </citation>
    <scope>NUCLEOTIDE SEQUENCE [LARGE SCALE GENOMIC DNA]</scope>
    <source>
        <strain evidence="5 6">KR-140</strain>
    </source>
</reference>
<dbReference type="STRING" id="695939.SAMN00790413_02159"/>
<proteinExistence type="predicted"/>
<organism evidence="5 6">
    <name type="scientific">Deinococcus hopiensis KR-140</name>
    <dbReference type="NCBI Taxonomy" id="695939"/>
    <lineage>
        <taxon>Bacteria</taxon>
        <taxon>Thermotogati</taxon>
        <taxon>Deinococcota</taxon>
        <taxon>Deinococci</taxon>
        <taxon>Deinococcales</taxon>
        <taxon>Deinococcaceae</taxon>
        <taxon>Deinococcus</taxon>
    </lineage>
</organism>
<dbReference type="Gene3D" id="3.60.21.10">
    <property type="match status" value="1"/>
</dbReference>
<feature type="domain" description="Calcineurin-like phosphoesterase" evidence="4">
    <location>
        <begin position="51"/>
        <end position="272"/>
    </location>
</feature>
<dbReference type="AlphaFoldDB" id="A0A1W1VKK1"/>
<dbReference type="PANTHER" id="PTHR10161">
    <property type="entry name" value="TARTRATE-RESISTANT ACID PHOSPHATASE TYPE 5"/>
    <property type="match status" value="1"/>
</dbReference>
<dbReference type="PROSITE" id="PS51257">
    <property type="entry name" value="PROKAR_LIPOPROTEIN"/>
    <property type="match status" value="1"/>
</dbReference>
<name>A0A1W1VKK1_9DEIO</name>
<dbReference type="InterPro" id="IPR029052">
    <property type="entry name" value="Metallo-depent_PP-like"/>
</dbReference>
<sequence length="350" mass="37605">MRLWESRRLVARNAHLLLAALLAACAPTTAHTPLLPDTAASLPPPANASLLRVVVMGDQGTGSELQRRVAKAMQTVCGQEGCDLGVALGDNFYPSAPRNAHSPLFRERFADVYGPLKMPFLTVAGNHDESWIIGGDGADPRGAETEVAYGQLNPQWVMPARTYRAPVGDLVEFFALDTSPLAAYLPGTRVNERPGGSWDAAQRAWLSGALASSQARWRLVLGHHPLFSNGKHGDAGRYDGLPFAFQNGGAVRDLYALACGKADALLSGHEHILMGFAPQPECPGTRVWISGAAGKLEPGGHGTRPTTFAVQDQPGFLWLGITRQTLTLRVWTVSENGEARQVYVETLTKP</sequence>
<keyword evidence="2 5" id="KW-0378">Hydrolase</keyword>
<protein>
    <submittedName>
        <fullName evidence="5">Predicted phosphohydrolases</fullName>
    </submittedName>
</protein>
<evidence type="ECO:0000259" key="4">
    <source>
        <dbReference type="Pfam" id="PF00149"/>
    </source>
</evidence>
<dbReference type="Pfam" id="PF00149">
    <property type="entry name" value="Metallophos"/>
    <property type="match status" value="1"/>
</dbReference>
<dbReference type="EMBL" id="FWWU01000009">
    <property type="protein sequence ID" value="SMB93887.1"/>
    <property type="molecule type" value="Genomic_DNA"/>
</dbReference>
<accession>A0A1W1VKK1</accession>
<evidence type="ECO:0000313" key="6">
    <source>
        <dbReference type="Proteomes" id="UP000192582"/>
    </source>
</evidence>
<keyword evidence="1 3" id="KW-0732">Signal</keyword>
<dbReference type="InterPro" id="IPR004843">
    <property type="entry name" value="Calcineurin-like_PHP"/>
</dbReference>
<evidence type="ECO:0000256" key="2">
    <source>
        <dbReference type="ARBA" id="ARBA00022801"/>
    </source>
</evidence>
<dbReference type="SUPFAM" id="SSF56300">
    <property type="entry name" value="Metallo-dependent phosphatases"/>
    <property type="match status" value="1"/>
</dbReference>
<gene>
    <name evidence="5" type="ORF">SAMN00790413_02159</name>
</gene>
<dbReference type="PANTHER" id="PTHR10161:SF14">
    <property type="entry name" value="TARTRATE-RESISTANT ACID PHOSPHATASE TYPE 5"/>
    <property type="match status" value="1"/>
</dbReference>
<feature type="chain" id="PRO_5012686975" evidence="3">
    <location>
        <begin position="31"/>
        <end position="350"/>
    </location>
</feature>
<dbReference type="Proteomes" id="UP000192582">
    <property type="component" value="Unassembled WGS sequence"/>
</dbReference>